<protein>
    <submittedName>
        <fullName evidence="2">Uncharacterized protein</fullName>
    </submittedName>
</protein>
<sequence>MGNPINATCDHDCIDKIFCEHECCKSAAEMPAPSQQSTPTDPATPKGAQDTLDALNSQIALGAKVERGEMSPQPLTPSVSSLTASQREVKWQCLGLNENTALDTEQYGDYPVDQGSEQHEHEQPPEALQMAYPKTRRDMRQRSEPTRPTSSRAAFIMCGKSFNDYDPTPKAHIISFAAVLLHQSSRLQ</sequence>
<feature type="compositionally biased region" description="Basic and acidic residues" evidence="1">
    <location>
        <begin position="135"/>
        <end position="145"/>
    </location>
</feature>
<name>A0A0F4GQK9_9PEZI</name>
<dbReference type="EMBL" id="LAFY01000344">
    <property type="protein sequence ID" value="KJX99734.1"/>
    <property type="molecule type" value="Genomic_DNA"/>
</dbReference>
<proteinExistence type="predicted"/>
<keyword evidence="3" id="KW-1185">Reference proteome</keyword>
<evidence type="ECO:0000256" key="1">
    <source>
        <dbReference type="SAM" id="MobiDB-lite"/>
    </source>
</evidence>
<evidence type="ECO:0000313" key="3">
    <source>
        <dbReference type="Proteomes" id="UP000033647"/>
    </source>
</evidence>
<accession>A0A0F4GQK9</accession>
<feature type="region of interest" description="Disordered" evidence="1">
    <location>
        <begin position="28"/>
        <end position="81"/>
    </location>
</feature>
<comment type="caution">
    <text evidence="2">The sequence shown here is derived from an EMBL/GenBank/DDBJ whole genome shotgun (WGS) entry which is preliminary data.</text>
</comment>
<reference evidence="2 3" key="1">
    <citation type="submission" date="2015-03" db="EMBL/GenBank/DDBJ databases">
        <title>RNA-seq based gene annotation and comparative genomics of four Zymoseptoria species reveal species-specific pathogenicity related genes and transposable element activity.</title>
        <authorList>
            <person name="Grandaubert J."/>
            <person name="Bhattacharyya A."/>
            <person name="Stukenbrock E.H."/>
        </authorList>
    </citation>
    <scope>NUCLEOTIDE SEQUENCE [LARGE SCALE GENOMIC DNA]</scope>
    <source>
        <strain evidence="2 3">Zb18110</strain>
    </source>
</reference>
<gene>
    <name evidence="2" type="ORF">TI39_contig352g00067</name>
</gene>
<dbReference type="AlphaFoldDB" id="A0A0F4GQK9"/>
<evidence type="ECO:0000313" key="2">
    <source>
        <dbReference type="EMBL" id="KJX99734.1"/>
    </source>
</evidence>
<dbReference type="Proteomes" id="UP000033647">
    <property type="component" value="Unassembled WGS sequence"/>
</dbReference>
<organism evidence="2 3">
    <name type="scientific">Zymoseptoria brevis</name>
    <dbReference type="NCBI Taxonomy" id="1047168"/>
    <lineage>
        <taxon>Eukaryota</taxon>
        <taxon>Fungi</taxon>
        <taxon>Dikarya</taxon>
        <taxon>Ascomycota</taxon>
        <taxon>Pezizomycotina</taxon>
        <taxon>Dothideomycetes</taxon>
        <taxon>Dothideomycetidae</taxon>
        <taxon>Mycosphaerellales</taxon>
        <taxon>Mycosphaerellaceae</taxon>
        <taxon>Zymoseptoria</taxon>
    </lineage>
</organism>
<feature type="region of interest" description="Disordered" evidence="1">
    <location>
        <begin position="114"/>
        <end position="152"/>
    </location>
</feature>